<organism evidence="13 14">
    <name type="scientific">Ancylostoma caninum</name>
    <name type="common">Dog hookworm</name>
    <dbReference type="NCBI Taxonomy" id="29170"/>
    <lineage>
        <taxon>Eukaryota</taxon>
        <taxon>Metazoa</taxon>
        <taxon>Ecdysozoa</taxon>
        <taxon>Nematoda</taxon>
        <taxon>Chromadorea</taxon>
        <taxon>Rhabditida</taxon>
        <taxon>Rhabditina</taxon>
        <taxon>Rhabditomorpha</taxon>
        <taxon>Strongyloidea</taxon>
        <taxon>Ancylostomatidae</taxon>
        <taxon>Ancylostomatinae</taxon>
        <taxon>Ancylostoma</taxon>
    </lineage>
</organism>
<evidence type="ECO:0000256" key="6">
    <source>
        <dbReference type="ARBA" id="ARBA00022692"/>
    </source>
</evidence>
<comment type="subcellular location">
    <subcellularLocation>
        <location evidence="1">Membrane</location>
        <topology evidence="1">Single-pass membrane protein</topology>
    </subcellularLocation>
</comment>
<keyword evidence="8" id="KW-1133">Transmembrane helix</keyword>
<feature type="signal peptide" evidence="12">
    <location>
        <begin position="1"/>
        <end position="17"/>
    </location>
</feature>
<keyword evidence="5 13" id="KW-0808">Transferase</keyword>
<evidence type="ECO:0000256" key="2">
    <source>
        <dbReference type="ARBA" id="ARBA00009995"/>
    </source>
</evidence>
<dbReference type="OrthoDB" id="5835829at2759"/>
<evidence type="ECO:0000256" key="9">
    <source>
        <dbReference type="ARBA" id="ARBA00023136"/>
    </source>
</evidence>
<keyword evidence="4" id="KW-0328">Glycosyltransferase</keyword>
<gene>
    <name evidence="13" type="ORF">ANCCAN_20876</name>
</gene>
<feature type="non-terminal residue" evidence="13">
    <location>
        <position position="466"/>
    </location>
</feature>
<comment type="catalytic activity">
    <reaction evidence="11">
        <text>glucuronate acceptor + UDP-alpha-D-glucuronate = acceptor beta-D-glucuronoside + UDP + H(+)</text>
        <dbReference type="Rhea" id="RHEA:21032"/>
        <dbReference type="ChEBI" id="CHEBI:15378"/>
        <dbReference type="ChEBI" id="CHEBI:58052"/>
        <dbReference type="ChEBI" id="CHEBI:58223"/>
        <dbReference type="ChEBI" id="CHEBI:132367"/>
        <dbReference type="ChEBI" id="CHEBI:132368"/>
        <dbReference type="EC" id="2.4.1.17"/>
    </reaction>
</comment>
<comment type="caution">
    <text evidence="13">The sequence shown here is derived from an EMBL/GenBank/DDBJ whole genome shotgun (WGS) entry which is preliminary data.</text>
</comment>
<evidence type="ECO:0000256" key="7">
    <source>
        <dbReference type="ARBA" id="ARBA00022729"/>
    </source>
</evidence>
<keyword evidence="10" id="KW-0325">Glycoprotein</keyword>
<proteinExistence type="inferred from homology"/>
<dbReference type="AlphaFoldDB" id="A0A368FR54"/>
<dbReference type="GO" id="GO:0016020">
    <property type="term" value="C:membrane"/>
    <property type="evidence" value="ECO:0007669"/>
    <property type="project" value="UniProtKB-SubCell"/>
</dbReference>
<evidence type="ECO:0000313" key="14">
    <source>
        <dbReference type="Proteomes" id="UP000252519"/>
    </source>
</evidence>
<dbReference type="PANTHER" id="PTHR48043">
    <property type="entry name" value="EG:EG0003.4 PROTEIN-RELATED"/>
    <property type="match status" value="1"/>
</dbReference>
<dbReference type="InterPro" id="IPR002213">
    <property type="entry name" value="UDP_glucos_trans"/>
</dbReference>
<dbReference type="EMBL" id="JOJR01000943">
    <property type="protein sequence ID" value="RCN33305.1"/>
    <property type="molecule type" value="Genomic_DNA"/>
</dbReference>
<reference evidence="13 14" key="1">
    <citation type="submission" date="2014-10" db="EMBL/GenBank/DDBJ databases">
        <title>Draft genome of the hookworm Ancylostoma caninum.</title>
        <authorList>
            <person name="Mitreva M."/>
        </authorList>
    </citation>
    <scope>NUCLEOTIDE SEQUENCE [LARGE SCALE GENOMIC DNA]</scope>
    <source>
        <strain evidence="13 14">Baltimore</strain>
    </source>
</reference>
<evidence type="ECO:0000256" key="8">
    <source>
        <dbReference type="ARBA" id="ARBA00022989"/>
    </source>
</evidence>
<dbReference type="Proteomes" id="UP000252519">
    <property type="component" value="Unassembled WGS sequence"/>
</dbReference>
<dbReference type="STRING" id="29170.A0A368FR54"/>
<comment type="similarity">
    <text evidence="2">Belongs to the UDP-glycosyltransferase family.</text>
</comment>
<dbReference type="Gene3D" id="3.40.50.2000">
    <property type="entry name" value="Glycogen Phosphorylase B"/>
    <property type="match status" value="1"/>
</dbReference>
<dbReference type="EC" id="2.4.1.17" evidence="3"/>
<dbReference type="CDD" id="cd03784">
    <property type="entry name" value="GT1_Gtf-like"/>
    <property type="match status" value="1"/>
</dbReference>
<name>A0A368FR54_ANCCA</name>
<protein>
    <recommendedName>
        <fullName evidence="3">glucuronosyltransferase</fullName>
        <ecNumber evidence="3">2.4.1.17</ecNumber>
    </recommendedName>
</protein>
<evidence type="ECO:0000256" key="4">
    <source>
        <dbReference type="ARBA" id="ARBA00022676"/>
    </source>
</evidence>
<dbReference type="PANTHER" id="PTHR48043:SF62">
    <property type="entry name" value="GLUCURONOSYLTRANSFERASE"/>
    <property type="match status" value="1"/>
</dbReference>
<accession>A0A368FR54</accession>
<evidence type="ECO:0000256" key="3">
    <source>
        <dbReference type="ARBA" id="ARBA00012544"/>
    </source>
</evidence>
<evidence type="ECO:0000256" key="11">
    <source>
        <dbReference type="ARBA" id="ARBA00047475"/>
    </source>
</evidence>
<keyword evidence="9" id="KW-0472">Membrane</keyword>
<sequence>MLAALLINILFIHSVHNAKILLASMPQGRSHTGSFMPLINKMKEQGHEISLYMEAYPDETNFGLKDRMLKIVNHTNPFATEEFESFQWKHDFVVTSQMFPFFYGSTSCDIVLREHRNFFNQMVNEHFDLILTDTLFAVCAYGFTALNKARANHVLMSSTHVESATGAMRAHGINFVLRPRQFMPVQDVEFKPELFHYRVTGTFEWIANFIISGFIVNERMKYSLAPVVPSFSFFEYQRTASSTFTDMPSDLIGPFPRTNDLFEYGAYCPTPKPLTGELLDFVSDPQSKGTILVAFGTVINWGRVPRKKFDAILDTLNSLTDYRIVWAYNGHPLNTKPHIFASSWIPQVDVLFDNRTVLFFSHGGLKSVKEATCSSTPAVFMPMFAEQVRNGWMAKDKGYAEVFSKHILTAENLRKTMKLVLENKSFSKNAARIANLFNDKVVHPLVQGAHYMNRLLRYGGRMPEYF</sequence>
<evidence type="ECO:0000256" key="5">
    <source>
        <dbReference type="ARBA" id="ARBA00022679"/>
    </source>
</evidence>
<dbReference type="GO" id="GO:0015020">
    <property type="term" value="F:glucuronosyltransferase activity"/>
    <property type="evidence" value="ECO:0007669"/>
    <property type="project" value="UniProtKB-EC"/>
</dbReference>
<dbReference type="SUPFAM" id="SSF53756">
    <property type="entry name" value="UDP-Glycosyltransferase/glycogen phosphorylase"/>
    <property type="match status" value="1"/>
</dbReference>
<evidence type="ECO:0000256" key="1">
    <source>
        <dbReference type="ARBA" id="ARBA00004167"/>
    </source>
</evidence>
<dbReference type="InterPro" id="IPR050271">
    <property type="entry name" value="UDP-glycosyltransferase"/>
</dbReference>
<evidence type="ECO:0000313" key="13">
    <source>
        <dbReference type="EMBL" id="RCN33305.1"/>
    </source>
</evidence>
<keyword evidence="6" id="KW-0812">Transmembrane</keyword>
<keyword evidence="7 12" id="KW-0732">Signal</keyword>
<evidence type="ECO:0000256" key="12">
    <source>
        <dbReference type="SAM" id="SignalP"/>
    </source>
</evidence>
<dbReference type="FunFam" id="3.40.50.2000:FF:000118">
    <property type="entry name" value="UDP-glucuronosyltransferase"/>
    <property type="match status" value="1"/>
</dbReference>
<keyword evidence="14" id="KW-1185">Reference proteome</keyword>
<evidence type="ECO:0000256" key="10">
    <source>
        <dbReference type="ARBA" id="ARBA00023180"/>
    </source>
</evidence>
<feature type="chain" id="PRO_5016894032" description="glucuronosyltransferase" evidence="12">
    <location>
        <begin position="18"/>
        <end position="466"/>
    </location>
</feature>
<dbReference type="Pfam" id="PF00201">
    <property type="entry name" value="UDPGT"/>
    <property type="match status" value="1"/>
</dbReference>